<dbReference type="OrthoDB" id="958254at2759"/>
<keyword evidence="3" id="KW-1133">Transmembrane helix</keyword>
<dbReference type="Pfam" id="PF03227">
    <property type="entry name" value="GILT"/>
    <property type="match status" value="1"/>
</dbReference>
<sequence length="246" mass="27446">MAEMVIVEECGPLKVEGSLSGQVKEREVSVMLFDMKKQRSFPNSIKMGSFKLIITIFMVFSLFFLVLEPKCASSSSSSKNTIAASASQKVNLTVYYESLSKSCAEFVIRNLGEVFNGDLINIVNLHLVPWANASINSTNNSILCQHGPDECELNSVESCVLNVFLDVNKHYALIYCFEFLVIEGRYKQWQNCFNQLGLPLKPILDCFNRGNGTEDYANFTTHVCNSYNGTSLPQACKELKTASIVK</sequence>
<reference evidence="4" key="1">
    <citation type="submission" date="2020-09" db="EMBL/GenBank/DDBJ databases">
        <title>Genome-Enabled Discovery of Anthraquinone Biosynthesis in Senna tora.</title>
        <authorList>
            <person name="Kang S.-H."/>
            <person name="Pandey R.P."/>
            <person name="Lee C.-M."/>
            <person name="Sim J.-S."/>
            <person name="Jeong J.-T."/>
            <person name="Choi B.-S."/>
            <person name="Jung M."/>
            <person name="Ginzburg D."/>
            <person name="Zhao K."/>
            <person name="Won S.Y."/>
            <person name="Oh T.-J."/>
            <person name="Yu Y."/>
            <person name="Kim N.-H."/>
            <person name="Lee O.R."/>
            <person name="Lee T.-H."/>
            <person name="Bashyal P."/>
            <person name="Kim T.-S."/>
            <person name="Lee W.-H."/>
            <person name="Kawkins C."/>
            <person name="Kim C.-K."/>
            <person name="Kim J.S."/>
            <person name="Ahn B.O."/>
            <person name="Rhee S.Y."/>
            <person name="Sohng J.K."/>
        </authorList>
    </citation>
    <scope>NUCLEOTIDE SEQUENCE</scope>
    <source>
        <tissue evidence="4">Leaf</tissue>
    </source>
</reference>
<evidence type="ECO:0000313" key="4">
    <source>
        <dbReference type="EMBL" id="KAF7845282.1"/>
    </source>
</evidence>
<keyword evidence="3" id="KW-0472">Membrane</keyword>
<dbReference type="PANTHER" id="PTHR13234:SF27">
    <property type="entry name" value="GAMMA INTERFERON INDUCIBLE LYSOSOMAL THIOL REDUCTASE"/>
    <property type="match status" value="1"/>
</dbReference>
<feature type="transmembrane region" description="Helical" evidence="3">
    <location>
        <begin position="48"/>
        <end position="67"/>
    </location>
</feature>
<gene>
    <name evidence="4" type="ORF">G2W53_002187</name>
</gene>
<comment type="similarity">
    <text evidence="1">Belongs to the GILT family.</text>
</comment>
<dbReference type="Proteomes" id="UP000634136">
    <property type="component" value="Unassembled WGS sequence"/>
</dbReference>
<dbReference type="GO" id="GO:0016671">
    <property type="term" value="F:oxidoreductase activity, acting on a sulfur group of donors, disulfide as acceptor"/>
    <property type="evidence" value="ECO:0007669"/>
    <property type="project" value="InterPro"/>
</dbReference>
<dbReference type="PANTHER" id="PTHR13234">
    <property type="entry name" value="GAMMA-INTERFERON INDUCIBLE LYSOSOMAL THIOL REDUCTASE GILT"/>
    <property type="match status" value="1"/>
</dbReference>
<keyword evidence="3" id="KW-0812">Transmembrane</keyword>
<organism evidence="4 5">
    <name type="scientific">Senna tora</name>
    <dbReference type="NCBI Taxonomy" id="362788"/>
    <lineage>
        <taxon>Eukaryota</taxon>
        <taxon>Viridiplantae</taxon>
        <taxon>Streptophyta</taxon>
        <taxon>Embryophyta</taxon>
        <taxon>Tracheophyta</taxon>
        <taxon>Spermatophyta</taxon>
        <taxon>Magnoliopsida</taxon>
        <taxon>eudicotyledons</taxon>
        <taxon>Gunneridae</taxon>
        <taxon>Pentapetalae</taxon>
        <taxon>rosids</taxon>
        <taxon>fabids</taxon>
        <taxon>Fabales</taxon>
        <taxon>Fabaceae</taxon>
        <taxon>Caesalpinioideae</taxon>
        <taxon>Cassia clade</taxon>
        <taxon>Senna</taxon>
    </lineage>
</organism>
<protein>
    <submittedName>
        <fullName evidence="4">Gamma-interferon-responsive lysosomal thiol protein-like</fullName>
    </submittedName>
</protein>
<name>A0A835CN88_9FABA</name>
<comment type="caution">
    <text evidence="4">The sequence shown here is derived from an EMBL/GenBank/DDBJ whole genome shotgun (WGS) entry which is preliminary data.</text>
</comment>
<dbReference type="EMBL" id="JAAIUW010000001">
    <property type="protein sequence ID" value="KAF7845282.1"/>
    <property type="molecule type" value="Genomic_DNA"/>
</dbReference>
<evidence type="ECO:0000256" key="1">
    <source>
        <dbReference type="ARBA" id="ARBA00005679"/>
    </source>
</evidence>
<evidence type="ECO:0000256" key="3">
    <source>
        <dbReference type="SAM" id="Phobius"/>
    </source>
</evidence>
<evidence type="ECO:0000313" key="5">
    <source>
        <dbReference type="Proteomes" id="UP000634136"/>
    </source>
</evidence>
<accession>A0A835CN88</accession>
<keyword evidence="2" id="KW-0325">Glycoprotein</keyword>
<evidence type="ECO:0000256" key="2">
    <source>
        <dbReference type="ARBA" id="ARBA00023180"/>
    </source>
</evidence>
<proteinExistence type="inferred from homology"/>
<dbReference type="AlphaFoldDB" id="A0A835CN88"/>
<keyword evidence="5" id="KW-1185">Reference proteome</keyword>
<dbReference type="InterPro" id="IPR004911">
    <property type="entry name" value="Interferon-induced_GILT"/>
</dbReference>